<keyword evidence="2" id="KW-0472">Membrane</keyword>
<feature type="region of interest" description="Disordered" evidence="1">
    <location>
        <begin position="472"/>
        <end position="505"/>
    </location>
</feature>
<feature type="region of interest" description="Disordered" evidence="1">
    <location>
        <begin position="107"/>
        <end position="250"/>
    </location>
</feature>
<feature type="compositionally biased region" description="Basic and acidic residues" evidence="1">
    <location>
        <begin position="559"/>
        <end position="568"/>
    </location>
</feature>
<dbReference type="InterPro" id="IPR029071">
    <property type="entry name" value="Ubiquitin-like_domsf"/>
</dbReference>
<evidence type="ECO:0000313" key="4">
    <source>
        <dbReference type="Proteomes" id="UP000355283"/>
    </source>
</evidence>
<feature type="compositionally biased region" description="Gly residues" evidence="1">
    <location>
        <begin position="182"/>
        <end position="192"/>
    </location>
</feature>
<dbReference type="InterPro" id="IPR039751">
    <property type="entry name" value="HERPUD1/2"/>
</dbReference>
<dbReference type="PANTHER" id="PTHR12943">
    <property type="entry name" value="HOMOCYSTEINE-RESPONSIVE ENDOPLASMIC RETICULUM-RESIDENT UNIQUITIN-LIKE DOMAIN HERPUD PROTEIN FAMILY MEMBER"/>
    <property type="match status" value="1"/>
</dbReference>
<feature type="compositionally biased region" description="Low complexity" evidence="1">
    <location>
        <begin position="485"/>
        <end position="496"/>
    </location>
</feature>
<evidence type="ECO:0008006" key="5">
    <source>
        <dbReference type="Google" id="ProtNLM"/>
    </source>
</evidence>
<dbReference type="AlphaFoldDB" id="A0A4D9D7X7"/>
<reference evidence="3 4" key="1">
    <citation type="submission" date="2019-01" db="EMBL/GenBank/DDBJ databases">
        <title>Nuclear Genome Assembly of the Microalgal Biofuel strain Nannochloropsis salina CCMP1776.</title>
        <authorList>
            <person name="Hovde B."/>
        </authorList>
    </citation>
    <scope>NUCLEOTIDE SEQUENCE [LARGE SCALE GENOMIC DNA]</scope>
    <source>
        <strain evidence="3 4">CCMP1776</strain>
    </source>
</reference>
<dbReference type="EMBL" id="SDOX01000006">
    <property type="protein sequence ID" value="TFJ87416.1"/>
    <property type="molecule type" value="Genomic_DNA"/>
</dbReference>
<dbReference type="Proteomes" id="UP000355283">
    <property type="component" value="Unassembled WGS sequence"/>
</dbReference>
<dbReference type="SUPFAM" id="SSF54236">
    <property type="entry name" value="Ubiquitin-like"/>
    <property type="match status" value="1"/>
</dbReference>
<keyword evidence="2" id="KW-0812">Transmembrane</keyword>
<keyword evidence="2" id="KW-1133">Transmembrane helix</keyword>
<name>A0A4D9D7X7_9STRA</name>
<feature type="transmembrane region" description="Helical" evidence="2">
    <location>
        <begin position="442"/>
        <end position="464"/>
    </location>
</feature>
<comment type="caution">
    <text evidence="3">The sequence shown here is derived from an EMBL/GenBank/DDBJ whole genome shotgun (WGS) entry which is preliminary data.</text>
</comment>
<organism evidence="3 4">
    <name type="scientific">Nannochloropsis salina CCMP1776</name>
    <dbReference type="NCBI Taxonomy" id="1027361"/>
    <lineage>
        <taxon>Eukaryota</taxon>
        <taxon>Sar</taxon>
        <taxon>Stramenopiles</taxon>
        <taxon>Ochrophyta</taxon>
        <taxon>Eustigmatophyceae</taxon>
        <taxon>Eustigmatales</taxon>
        <taxon>Monodopsidaceae</taxon>
        <taxon>Microchloropsis</taxon>
        <taxon>Microchloropsis salina</taxon>
    </lineage>
</organism>
<feature type="compositionally biased region" description="Basic and acidic residues" evidence="1">
    <location>
        <begin position="201"/>
        <end position="216"/>
    </location>
</feature>
<gene>
    <name evidence="3" type="ORF">NSK_001748</name>
</gene>
<protein>
    <recommendedName>
        <fullName evidence="5">Ubiquitin-like domain-containing protein</fullName>
    </recommendedName>
</protein>
<evidence type="ECO:0000256" key="2">
    <source>
        <dbReference type="SAM" id="Phobius"/>
    </source>
</evidence>
<keyword evidence="4" id="KW-1185">Reference proteome</keyword>
<dbReference type="Gene3D" id="3.10.20.90">
    <property type="entry name" value="Phosphatidylinositol 3-kinase Catalytic Subunit, Chain A, domain 1"/>
    <property type="match status" value="1"/>
</dbReference>
<feature type="compositionally biased region" description="Low complexity" evidence="1">
    <location>
        <begin position="107"/>
        <end position="125"/>
    </location>
</feature>
<dbReference type="PANTHER" id="PTHR12943:SF27">
    <property type="entry name" value="HOMOCYSTEINE-INDUCED ENDOPLASMIC RETICULUM PROTEIN, ISOFORM A"/>
    <property type="match status" value="1"/>
</dbReference>
<feature type="compositionally biased region" description="Basic and acidic residues" evidence="1">
    <location>
        <begin position="475"/>
        <end position="484"/>
    </location>
</feature>
<feature type="compositionally biased region" description="Low complexity" evidence="1">
    <location>
        <begin position="569"/>
        <end position="580"/>
    </location>
</feature>
<proteinExistence type="predicted"/>
<accession>A0A4D9D7X7</accession>
<evidence type="ECO:0000313" key="3">
    <source>
        <dbReference type="EMBL" id="TFJ87416.1"/>
    </source>
</evidence>
<sequence>MSMTDSGESLVQVLVRHVYRSITLEFTLPLEGSTVHAVKKRVEAALEEKPAPHRQRLIYLGKVCADETAPLAGILTGGTGNDHKTLDLSTPKTFHLVLTGITSPVPSVPASTSTSVAPTSPALPADTPGRTLREGGRAGELVGSTSSSATPTVIFPRPTASSPIPIHTGVAGGSGRGREGGGGHGGTGGGLSHGMIVEENGGSRREAGEREWEREAPPSTPTSVPSSVERDVVDSPRAVRGGSVNIPSGEGSLLFPPASLPASVPPSVDGGFVPAPGETQEQEKPWLAQHQLQQLFFYQQQQYILSYQYHCALQQLHYWYAQQMVEGGRVGGAEDGERRFVGAPPPGMWNAFVEDHAGRQHAQTGGVAPMPAGREQVGQAEQVAPPPPAGGPQALHPGPWYQEPGPQLLELGRAALALCDWQLAAKMVMLVFLLNPGKPQRLATLCVVAALAYLYQTGILALLLGPAFRRPAGRGGREGGREGEVGAPAGGPEQEAGAGGMEGQREGGIGKDFWAITKEMCYTGALPGGGHRWWLEAFVLSASFFLSLFPTWIPHRVEEGGEGGREGEVGALAGEAAVQG</sequence>
<dbReference type="OrthoDB" id="21589at2759"/>
<dbReference type="GO" id="GO:0030968">
    <property type="term" value="P:endoplasmic reticulum unfolded protein response"/>
    <property type="evidence" value="ECO:0007669"/>
    <property type="project" value="TreeGrafter"/>
</dbReference>
<evidence type="ECO:0000256" key="1">
    <source>
        <dbReference type="SAM" id="MobiDB-lite"/>
    </source>
</evidence>
<feature type="region of interest" description="Disordered" evidence="1">
    <location>
        <begin position="559"/>
        <end position="580"/>
    </location>
</feature>